<dbReference type="Proteomes" id="UP001062846">
    <property type="component" value="Chromosome 1"/>
</dbReference>
<comment type="caution">
    <text evidence="1">The sequence shown here is derived from an EMBL/GenBank/DDBJ whole genome shotgun (WGS) entry which is preliminary data.</text>
</comment>
<proteinExistence type="predicted"/>
<dbReference type="EMBL" id="CM046388">
    <property type="protein sequence ID" value="KAI8570774.1"/>
    <property type="molecule type" value="Genomic_DNA"/>
</dbReference>
<accession>A0ACC0Q0I1</accession>
<gene>
    <name evidence="1" type="ORF">RHMOL_Rhmol01G0063000</name>
</gene>
<protein>
    <submittedName>
        <fullName evidence="1">Uncharacterized protein</fullName>
    </submittedName>
</protein>
<sequence length="108" mass="12813">MESIPGSLKFAPAWEPNYITDLNFSCQLLRYLIKKNKQRKKQPNFAFSDMTDSHSSWHLLNVYLSPEEHVQYQQFLYLSDYIRDLNAEVVVWGHFNDILSPEEKRGNM</sequence>
<reference evidence="1" key="1">
    <citation type="submission" date="2022-02" db="EMBL/GenBank/DDBJ databases">
        <title>Plant Genome Project.</title>
        <authorList>
            <person name="Zhang R.-G."/>
        </authorList>
    </citation>
    <scope>NUCLEOTIDE SEQUENCE</scope>
    <source>
        <strain evidence="1">AT1</strain>
    </source>
</reference>
<name>A0ACC0Q0I1_RHOML</name>
<keyword evidence="2" id="KW-1185">Reference proteome</keyword>
<organism evidence="1 2">
    <name type="scientific">Rhododendron molle</name>
    <name type="common">Chinese azalea</name>
    <name type="synonym">Azalea mollis</name>
    <dbReference type="NCBI Taxonomy" id="49168"/>
    <lineage>
        <taxon>Eukaryota</taxon>
        <taxon>Viridiplantae</taxon>
        <taxon>Streptophyta</taxon>
        <taxon>Embryophyta</taxon>
        <taxon>Tracheophyta</taxon>
        <taxon>Spermatophyta</taxon>
        <taxon>Magnoliopsida</taxon>
        <taxon>eudicotyledons</taxon>
        <taxon>Gunneridae</taxon>
        <taxon>Pentapetalae</taxon>
        <taxon>asterids</taxon>
        <taxon>Ericales</taxon>
        <taxon>Ericaceae</taxon>
        <taxon>Ericoideae</taxon>
        <taxon>Rhodoreae</taxon>
        <taxon>Rhododendron</taxon>
    </lineage>
</organism>
<evidence type="ECO:0000313" key="2">
    <source>
        <dbReference type="Proteomes" id="UP001062846"/>
    </source>
</evidence>
<evidence type="ECO:0000313" key="1">
    <source>
        <dbReference type="EMBL" id="KAI8570774.1"/>
    </source>
</evidence>